<reference evidence="2" key="2">
    <citation type="submission" date="2021-10" db="EMBL/GenBank/DDBJ databases">
        <title>Phylogenomics reveals ancestral predisposition of the termite-cultivated fungus Termitomyces towards a domesticated lifestyle.</title>
        <authorList>
            <person name="Auxier B."/>
            <person name="Grum-Grzhimaylo A."/>
            <person name="Cardenas M.E."/>
            <person name="Lodge J.D."/>
            <person name="Laessoe T."/>
            <person name="Pedersen O."/>
            <person name="Smith M.E."/>
            <person name="Kuyper T.W."/>
            <person name="Franco-Molano E.A."/>
            <person name="Baroni T.J."/>
            <person name="Aanen D.K."/>
        </authorList>
    </citation>
    <scope>NUCLEOTIDE SEQUENCE</scope>
    <source>
        <strain evidence="2">AP01</strain>
        <tissue evidence="2">Mycelium</tissue>
    </source>
</reference>
<feature type="region of interest" description="Disordered" evidence="1">
    <location>
        <begin position="814"/>
        <end position="850"/>
    </location>
</feature>
<dbReference type="Proteomes" id="UP000775547">
    <property type="component" value="Unassembled WGS sequence"/>
</dbReference>
<feature type="region of interest" description="Disordered" evidence="1">
    <location>
        <begin position="1"/>
        <end position="77"/>
    </location>
</feature>
<feature type="compositionally biased region" description="Basic residues" evidence="1">
    <location>
        <begin position="997"/>
        <end position="1008"/>
    </location>
</feature>
<comment type="caution">
    <text evidence="2">The sequence shown here is derived from an EMBL/GenBank/DDBJ whole genome shotgun (WGS) entry which is preliminary data.</text>
</comment>
<feature type="region of interest" description="Disordered" evidence="1">
    <location>
        <begin position="170"/>
        <end position="191"/>
    </location>
</feature>
<feature type="region of interest" description="Disordered" evidence="1">
    <location>
        <begin position="519"/>
        <end position="542"/>
    </location>
</feature>
<proteinExistence type="predicted"/>
<evidence type="ECO:0000313" key="2">
    <source>
        <dbReference type="EMBL" id="KAG5643485.1"/>
    </source>
</evidence>
<feature type="compositionally biased region" description="Polar residues" evidence="1">
    <location>
        <begin position="221"/>
        <end position="233"/>
    </location>
</feature>
<accession>A0A9P7KC41</accession>
<dbReference type="AlphaFoldDB" id="A0A9P7KC41"/>
<keyword evidence="3" id="KW-1185">Reference proteome</keyword>
<feature type="region of interest" description="Disordered" evidence="1">
    <location>
        <begin position="658"/>
        <end position="699"/>
    </location>
</feature>
<dbReference type="OrthoDB" id="2148418at2759"/>
<protein>
    <submittedName>
        <fullName evidence="2">Uncharacterized protein</fullName>
    </submittedName>
</protein>
<feature type="compositionally biased region" description="Low complexity" evidence="1">
    <location>
        <begin position="828"/>
        <end position="843"/>
    </location>
</feature>
<organism evidence="2 3">
    <name type="scientific">Asterophora parasitica</name>
    <dbReference type="NCBI Taxonomy" id="117018"/>
    <lineage>
        <taxon>Eukaryota</taxon>
        <taxon>Fungi</taxon>
        <taxon>Dikarya</taxon>
        <taxon>Basidiomycota</taxon>
        <taxon>Agaricomycotina</taxon>
        <taxon>Agaricomycetes</taxon>
        <taxon>Agaricomycetidae</taxon>
        <taxon>Agaricales</taxon>
        <taxon>Tricholomatineae</taxon>
        <taxon>Lyophyllaceae</taxon>
        <taxon>Asterophora</taxon>
    </lineage>
</organism>
<feature type="region of interest" description="Disordered" evidence="1">
    <location>
        <begin position="218"/>
        <end position="393"/>
    </location>
</feature>
<sequence>MSATPNSCNSPNRPASPVLAPEETDDNDAFNTAGARIHFGPLRSPEKQLGLDVARRSAFHSGNGGSSDLLRRSPRLWPAPTQNLQQVQDTIVQQLEEGIEVVDETPDNEETLLNEPSSALAIRISRAHDNPSPPPGSPTPPPLVDLTSPSPALPFPAILAAPFANSAIDHSEDVSPGLSREPSPALPLTPRANRRGSDLISFESFSTPAPVFRVISPPPQASTSKLQPSSVNPSVVGISAHSPNPATVSEADGPRTLPRVAPIVVSESSPSGDRKGKGRATCDAMLESSGEEEAVLHSLIPDSADSSSPSPISSVEEQRTPTQVPNQPRRSTPHRAATITEDLEMSDATQPSEVEEEKGDTSPHSDTENGQEESTIPTKLAGTARSAQMNSTPKSVFCRELGSLSPTSNDLLSSLVASPSRQPLSFSFNIPESVPTTSEPENILRRPFPIFSQPTLPQTPQRGSTSPVRFASPSRSTAKKMTFTGLKPVALDDPNRTPARRILITEAGHVSPLKDSRLTAGSRSGLKGTLTPMLSIPPTDSPARRVEVRVAATTPGARKEWQAIRFGSPVRGVGSLERLGSTEPPAYASGGKARGAFPLSQPESTKDSSSNSLRAGPSATASTSRPARLPFPIIALEKEPPAIPKETTLECDVAMTSPMKPSQLMSSPAKSSLKQTASRIPRTVKPYARPPPKPERERATVTTMRMVKPIVEVSKHNAFPKTDIDVETGPSSDDAKLQDATSTLRRTVSGTASTASTLKRKRAVPETASPVKARPLVVLRQVPRVAAPTVASSSNQVSVPITVQKRAPQLIRRVVDRPPLESQPFTQAQPSEEAEPSLAEPSQKSQEGSACEIIDSETVGDDDIDTDGPEVALVDVALDSLQDSSAPHHAAPKGVRRTTRVRKTINPTTAADVFGGTSEARPSRRKDTAQLNVRPETFMGMSATALKALTTSNTVRNQRYVAAKLETEIIRKDGARPESPIVKIRTISQRQQDEKGKQRKERAQRRARRSGDGPDYESDEVGGHSGDDSDDSGSDDENNNPAPKRHKRGPGDEDDYQTPVRKLKRLRLGNDSEDSAENERRVKWDRGLFTTIYLDEVKLGTRQPPKDISTKGCLAPTAKALPLDNLGNLPDSPLAELVEESVVVKKFVYDNDIEPVQEVIVVKNTRLRKKAKTPS</sequence>
<feature type="compositionally biased region" description="Low complexity" evidence="1">
    <location>
        <begin position="298"/>
        <end position="314"/>
    </location>
</feature>
<gene>
    <name evidence="2" type="ORF">DXG03_000873</name>
</gene>
<feature type="region of interest" description="Disordered" evidence="1">
    <location>
        <begin position="980"/>
        <end position="1079"/>
    </location>
</feature>
<dbReference type="EMBL" id="JABCKV010000110">
    <property type="protein sequence ID" value="KAG5643485.1"/>
    <property type="molecule type" value="Genomic_DNA"/>
</dbReference>
<evidence type="ECO:0000313" key="3">
    <source>
        <dbReference type="Proteomes" id="UP000775547"/>
    </source>
</evidence>
<name>A0A9P7KC41_9AGAR</name>
<feature type="compositionally biased region" description="Pro residues" evidence="1">
    <location>
        <begin position="131"/>
        <end position="143"/>
    </location>
</feature>
<feature type="compositionally biased region" description="Polar residues" evidence="1">
    <location>
        <begin position="452"/>
        <end position="467"/>
    </location>
</feature>
<feature type="compositionally biased region" description="Polar residues" evidence="1">
    <location>
        <begin position="739"/>
        <end position="757"/>
    </location>
</feature>
<feature type="compositionally biased region" description="Acidic residues" evidence="1">
    <location>
        <begin position="1028"/>
        <end position="1038"/>
    </location>
</feature>
<feature type="region of interest" description="Disordered" evidence="1">
    <location>
        <begin position="572"/>
        <end position="626"/>
    </location>
</feature>
<feature type="region of interest" description="Disordered" evidence="1">
    <location>
        <begin position="721"/>
        <end position="769"/>
    </location>
</feature>
<feature type="compositionally biased region" description="Polar residues" evidence="1">
    <location>
        <begin position="601"/>
        <end position="625"/>
    </location>
</feature>
<feature type="compositionally biased region" description="Polar residues" evidence="1">
    <location>
        <begin position="1"/>
        <end position="13"/>
    </location>
</feature>
<reference evidence="2" key="1">
    <citation type="submission" date="2020-07" db="EMBL/GenBank/DDBJ databases">
        <authorList>
            <person name="Nieuwenhuis M."/>
            <person name="Van De Peppel L.J.J."/>
        </authorList>
    </citation>
    <scope>NUCLEOTIDE SEQUENCE</scope>
    <source>
        <strain evidence="2">AP01</strain>
        <tissue evidence="2">Mycelium</tissue>
    </source>
</reference>
<feature type="compositionally biased region" description="Polar residues" evidence="1">
    <location>
        <begin position="320"/>
        <end position="330"/>
    </location>
</feature>
<feature type="region of interest" description="Disordered" evidence="1">
    <location>
        <begin position="126"/>
        <end position="150"/>
    </location>
</feature>
<feature type="compositionally biased region" description="Polar residues" evidence="1">
    <location>
        <begin position="659"/>
        <end position="678"/>
    </location>
</feature>
<evidence type="ECO:0000256" key="1">
    <source>
        <dbReference type="SAM" id="MobiDB-lite"/>
    </source>
</evidence>
<feature type="region of interest" description="Disordered" evidence="1">
    <location>
        <begin position="452"/>
        <end position="477"/>
    </location>
</feature>